<gene>
    <name evidence="1" type="ORF">OBRU01_20783</name>
</gene>
<evidence type="ECO:0000313" key="1">
    <source>
        <dbReference type="EMBL" id="KOB66246.1"/>
    </source>
</evidence>
<name>A0A0L7KT69_OPEBR</name>
<organism evidence="1 2">
    <name type="scientific">Operophtera brumata</name>
    <name type="common">Winter moth</name>
    <name type="synonym">Phalaena brumata</name>
    <dbReference type="NCBI Taxonomy" id="104452"/>
    <lineage>
        <taxon>Eukaryota</taxon>
        <taxon>Metazoa</taxon>
        <taxon>Ecdysozoa</taxon>
        <taxon>Arthropoda</taxon>
        <taxon>Hexapoda</taxon>
        <taxon>Insecta</taxon>
        <taxon>Pterygota</taxon>
        <taxon>Neoptera</taxon>
        <taxon>Endopterygota</taxon>
        <taxon>Lepidoptera</taxon>
        <taxon>Glossata</taxon>
        <taxon>Ditrysia</taxon>
        <taxon>Geometroidea</taxon>
        <taxon>Geometridae</taxon>
        <taxon>Larentiinae</taxon>
        <taxon>Operophtera</taxon>
    </lineage>
</organism>
<keyword evidence="2" id="KW-1185">Reference proteome</keyword>
<protein>
    <submittedName>
        <fullName evidence="1">Uncharacterized protein</fullName>
    </submittedName>
</protein>
<reference evidence="1 2" key="1">
    <citation type="journal article" date="2015" name="Genome Biol. Evol.">
        <title>The genome of winter moth (Operophtera brumata) provides a genomic perspective on sexual dimorphism and phenology.</title>
        <authorList>
            <person name="Derks M.F."/>
            <person name="Smit S."/>
            <person name="Salis L."/>
            <person name="Schijlen E."/>
            <person name="Bossers A."/>
            <person name="Mateman C."/>
            <person name="Pijl A.S."/>
            <person name="de Ridder D."/>
            <person name="Groenen M.A."/>
            <person name="Visser M.E."/>
            <person name="Megens H.J."/>
        </authorList>
    </citation>
    <scope>NUCLEOTIDE SEQUENCE [LARGE SCALE GENOMIC DNA]</scope>
    <source>
        <strain evidence="1">WM2013NL</strain>
        <tissue evidence="1">Head and thorax</tissue>
    </source>
</reference>
<proteinExistence type="predicted"/>
<dbReference type="EMBL" id="JTDY01006141">
    <property type="protein sequence ID" value="KOB66246.1"/>
    <property type="molecule type" value="Genomic_DNA"/>
</dbReference>
<sequence>MSINNKVLVCALLYINFNRDKKRRYCVHPVLSDRLSSGIFHTLHSKLKEHPDKFFKYYRMSEETFNEIISFVGPFIKRQDTRWRCAISVEERLSVTLSQ</sequence>
<comment type="caution">
    <text evidence="1">The sequence shown here is derived from an EMBL/GenBank/DDBJ whole genome shotgun (WGS) entry which is preliminary data.</text>
</comment>
<dbReference type="AlphaFoldDB" id="A0A0L7KT69"/>
<accession>A0A0L7KT69</accession>
<dbReference type="Proteomes" id="UP000037510">
    <property type="component" value="Unassembled WGS sequence"/>
</dbReference>
<evidence type="ECO:0000313" key="2">
    <source>
        <dbReference type="Proteomes" id="UP000037510"/>
    </source>
</evidence>